<dbReference type="EMBL" id="KZ559575">
    <property type="protein sequence ID" value="PLN78522.1"/>
    <property type="molecule type" value="Genomic_DNA"/>
</dbReference>
<evidence type="ECO:0000256" key="1">
    <source>
        <dbReference type="SAM" id="SignalP"/>
    </source>
</evidence>
<accession>A0A2J5HMU3</accession>
<keyword evidence="1" id="KW-0732">Signal</keyword>
<feature type="chain" id="PRO_5014468466" evidence="1">
    <location>
        <begin position="22"/>
        <end position="191"/>
    </location>
</feature>
<keyword evidence="3" id="KW-1185">Reference proteome</keyword>
<evidence type="ECO:0000313" key="3">
    <source>
        <dbReference type="Proteomes" id="UP000235023"/>
    </source>
</evidence>
<dbReference type="OrthoDB" id="6503935at2759"/>
<proteinExistence type="predicted"/>
<feature type="signal peptide" evidence="1">
    <location>
        <begin position="1"/>
        <end position="21"/>
    </location>
</feature>
<dbReference type="AlphaFoldDB" id="A0A2J5HMU3"/>
<organism evidence="2 3">
    <name type="scientific">Aspergillus taichungensis</name>
    <dbReference type="NCBI Taxonomy" id="482145"/>
    <lineage>
        <taxon>Eukaryota</taxon>
        <taxon>Fungi</taxon>
        <taxon>Dikarya</taxon>
        <taxon>Ascomycota</taxon>
        <taxon>Pezizomycotina</taxon>
        <taxon>Eurotiomycetes</taxon>
        <taxon>Eurotiomycetidae</taxon>
        <taxon>Eurotiales</taxon>
        <taxon>Aspergillaceae</taxon>
        <taxon>Aspergillus</taxon>
        <taxon>Aspergillus subgen. Circumdati</taxon>
    </lineage>
</organism>
<sequence>MKIILLLQALLMAIYGQTVLASVIDRSMLIKRQDNTTVTPADGDAISAMFESGNIVNSLLEDGRQKIEFFGDDGLLEITAVETDDGAIFYDNEGNEVDLADLDLDDDDEESDDDDEQTLQKRASRWKIAVRFAKLIAKYGKRVWPYIKCVGTAPFWKCGNKFLRCAERGIAPWSCIEGGWCIGRKTYLHCK</sequence>
<evidence type="ECO:0000313" key="2">
    <source>
        <dbReference type="EMBL" id="PLN78522.1"/>
    </source>
</evidence>
<gene>
    <name evidence="2" type="ORF">BDW42DRAFT_195835</name>
</gene>
<name>A0A2J5HMU3_9EURO</name>
<protein>
    <submittedName>
        <fullName evidence="2">Uncharacterized protein</fullName>
    </submittedName>
</protein>
<reference evidence="3" key="1">
    <citation type="submission" date="2017-12" db="EMBL/GenBank/DDBJ databases">
        <authorList>
            <consortium name="DOE Joint Genome Institute"/>
            <person name="Mondo S.J."/>
            <person name="Kjaerbolling I."/>
            <person name="Vesth T.C."/>
            <person name="Frisvad J.C."/>
            <person name="Nybo J.L."/>
            <person name="Theobald S."/>
            <person name="Kuo A."/>
            <person name="Bowyer P."/>
            <person name="Matsuda Y."/>
            <person name="Lyhne E.K."/>
            <person name="Kogle M.E."/>
            <person name="Clum A."/>
            <person name="Lipzen A."/>
            <person name="Salamov A."/>
            <person name="Ngan C.Y."/>
            <person name="Daum C."/>
            <person name="Chiniquy J."/>
            <person name="Barry K."/>
            <person name="LaButti K."/>
            <person name="Haridas S."/>
            <person name="Simmons B.A."/>
            <person name="Magnuson J.K."/>
            <person name="Mortensen U.H."/>
            <person name="Larsen T.O."/>
            <person name="Grigoriev I.V."/>
            <person name="Baker S.E."/>
            <person name="Andersen M.R."/>
            <person name="Nordberg H.P."/>
            <person name="Cantor M.N."/>
            <person name="Hua S.X."/>
        </authorList>
    </citation>
    <scope>NUCLEOTIDE SEQUENCE [LARGE SCALE GENOMIC DNA]</scope>
    <source>
        <strain evidence="3">IBT 19404</strain>
    </source>
</reference>
<dbReference type="Proteomes" id="UP000235023">
    <property type="component" value="Unassembled WGS sequence"/>
</dbReference>